<reference evidence="1 2" key="1">
    <citation type="submission" date="2012-11" db="EMBL/GenBank/DDBJ databases">
        <title>Whole genome sequence of Gluconacetobacter europaeus NBRC3261.</title>
        <authorList>
            <person name="Azuma Y."/>
            <person name="Higashiura N."/>
            <person name="Hirakawa H."/>
            <person name="Matsushita K."/>
        </authorList>
    </citation>
    <scope>NUCLEOTIDE SEQUENCE [LARGE SCALE GENOMIC DNA]</scope>
    <source>
        <strain evidence="1 2">NBRC 3261</strain>
    </source>
</reference>
<evidence type="ECO:0000313" key="2">
    <source>
        <dbReference type="Proteomes" id="UP000032675"/>
    </source>
</evidence>
<dbReference type="EMBL" id="BANI01000180">
    <property type="protein sequence ID" value="GAN97581.1"/>
    <property type="molecule type" value="Genomic_DNA"/>
</dbReference>
<protein>
    <submittedName>
        <fullName evidence="1">Uncharacterized protein</fullName>
    </submittedName>
</protein>
<name>A0A0D6Q489_KOMEU</name>
<gene>
    <name evidence="1" type="ORF">Geu3261_0208_014</name>
</gene>
<sequence length="53" mass="5838">MIGMLALLVLSFAGLLYFGLPHDPDFDNPGYAACIRRGHARYDCKMHILGTGK</sequence>
<organism evidence="1 2">
    <name type="scientific">Komagataeibacter europaeus NBRC 3261</name>
    <dbReference type="NCBI Taxonomy" id="1234669"/>
    <lineage>
        <taxon>Bacteria</taxon>
        <taxon>Pseudomonadati</taxon>
        <taxon>Pseudomonadota</taxon>
        <taxon>Alphaproteobacteria</taxon>
        <taxon>Acetobacterales</taxon>
        <taxon>Acetobacteraceae</taxon>
        <taxon>Komagataeibacter</taxon>
    </lineage>
</organism>
<comment type="caution">
    <text evidence="1">The sequence shown here is derived from an EMBL/GenBank/DDBJ whole genome shotgun (WGS) entry which is preliminary data.</text>
</comment>
<evidence type="ECO:0000313" key="1">
    <source>
        <dbReference type="EMBL" id="GAN97581.1"/>
    </source>
</evidence>
<dbReference type="AlphaFoldDB" id="A0A0D6Q489"/>
<proteinExistence type="predicted"/>
<dbReference type="Proteomes" id="UP000032675">
    <property type="component" value="Unassembled WGS sequence"/>
</dbReference>
<accession>A0A0D6Q489</accession>